<dbReference type="InterPro" id="IPR037682">
    <property type="entry name" value="TonB_C"/>
</dbReference>
<name>A0A662ZHV5_9GAMM</name>
<accession>A0A662ZHV5</accession>
<feature type="compositionally biased region" description="Basic residues" evidence="10">
    <location>
        <begin position="115"/>
        <end position="125"/>
    </location>
</feature>
<evidence type="ECO:0000313" key="14">
    <source>
        <dbReference type="Proteomes" id="UP000243745"/>
    </source>
</evidence>
<evidence type="ECO:0000256" key="10">
    <source>
        <dbReference type="SAM" id="MobiDB-lite"/>
    </source>
</evidence>
<dbReference type="GO" id="GO:0055085">
    <property type="term" value="P:transmembrane transport"/>
    <property type="evidence" value="ECO:0007669"/>
    <property type="project" value="InterPro"/>
</dbReference>
<dbReference type="GO" id="GO:0005886">
    <property type="term" value="C:plasma membrane"/>
    <property type="evidence" value="ECO:0007669"/>
    <property type="project" value="UniProtKB-SubCell"/>
</dbReference>
<evidence type="ECO:0000256" key="2">
    <source>
        <dbReference type="ARBA" id="ARBA00006555"/>
    </source>
</evidence>
<keyword evidence="8 11" id="KW-1133">Transmembrane helix</keyword>
<organism evidence="13 14">
    <name type="scientific">Ruminobacter amylophilus</name>
    <dbReference type="NCBI Taxonomy" id="867"/>
    <lineage>
        <taxon>Bacteria</taxon>
        <taxon>Pseudomonadati</taxon>
        <taxon>Pseudomonadota</taxon>
        <taxon>Gammaproteobacteria</taxon>
        <taxon>Aeromonadales</taxon>
        <taxon>Succinivibrionaceae</taxon>
        <taxon>Ruminobacter</taxon>
    </lineage>
</organism>
<evidence type="ECO:0000259" key="12">
    <source>
        <dbReference type="PROSITE" id="PS52015"/>
    </source>
</evidence>
<dbReference type="GO" id="GO:0015031">
    <property type="term" value="P:protein transport"/>
    <property type="evidence" value="ECO:0007669"/>
    <property type="project" value="UniProtKB-KW"/>
</dbReference>
<gene>
    <name evidence="13" type="ORF">SAMN02910344_00921</name>
</gene>
<keyword evidence="4" id="KW-1003">Cell membrane</keyword>
<dbReference type="PROSITE" id="PS52015">
    <property type="entry name" value="TONB_CTD"/>
    <property type="match status" value="1"/>
</dbReference>
<evidence type="ECO:0000256" key="6">
    <source>
        <dbReference type="ARBA" id="ARBA00022692"/>
    </source>
</evidence>
<keyword evidence="5" id="KW-0997">Cell inner membrane</keyword>
<dbReference type="AlphaFoldDB" id="A0A662ZHV5"/>
<feature type="transmembrane region" description="Helical" evidence="11">
    <location>
        <begin position="6"/>
        <end position="29"/>
    </location>
</feature>
<dbReference type="OrthoDB" id="1632178at2"/>
<reference evidence="13 14" key="1">
    <citation type="submission" date="2016-10" db="EMBL/GenBank/DDBJ databases">
        <authorList>
            <person name="Varghese N."/>
            <person name="Submissions S."/>
        </authorList>
    </citation>
    <scope>NUCLEOTIDE SEQUENCE [LARGE SCALE GENOMIC DNA]</scope>
    <source>
        <strain evidence="13 14">DSM 1361</strain>
    </source>
</reference>
<dbReference type="Gene3D" id="3.30.1150.10">
    <property type="match status" value="1"/>
</dbReference>
<evidence type="ECO:0000313" key="13">
    <source>
        <dbReference type="EMBL" id="SFP26715.1"/>
    </source>
</evidence>
<keyword evidence="9 11" id="KW-0472">Membrane</keyword>
<keyword evidence="7" id="KW-0653">Protein transport</keyword>
<sequence length="286" mass="30375">MTNRTVFQSVITAFSGTVILTVAVIALLLNHLNHSEMNTGDPSGLIITEIISLNGGSGRSVNPDAVSGSDIHREPTASETVKESTPNHTSAEKHTADVSDKAAAVKKTETENRTATKKTRHQQKTRRQESVSKKTASDKSAAEHNSTSPAKINNQTGSSTGTSGEKGKSIEASDSGASSSSTSGTAKNTAEANHYNKAYGILVNRARQLHTYPYQAVKRGIEGRGILTVTINRKGLVVASKLTKSSNSPILDKAMISLGEKLIGFDTGITGMDLMVNIPLVYRLTR</sequence>
<dbReference type="EMBL" id="FOXF01000011">
    <property type="protein sequence ID" value="SFP26715.1"/>
    <property type="molecule type" value="Genomic_DNA"/>
</dbReference>
<protein>
    <submittedName>
        <fullName evidence="13">TonB family C-terminal domain-containing protein</fullName>
    </submittedName>
</protein>
<feature type="compositionally biased region" description="Basic and acidic residues" evidence="10">
    <location>
        <begin position="90"/>
        <end position="100"/>
    </location>
</feature>
<feature type="region of interest" description="Disordered" evidence="10">
    <location>
        <begin position="54"/>
        <end position="189"/>
    </location>
</feature>
<dbReference type="InterPro" id="IPR006260">
    <property type="entry name" value="TonB/TolA_C"/>
</dbReference>
<evidence type="ECO:0000256" key="11">
    <source>
        <dbReference type="SAM" id="Phobius"/>
    </source>
</evidence>
<feature type="compositionally biased region" description="Polar residues" evidence="10">
    <location>
        <begin position="143"/>
        <end position="155"/>
    </location>
</feature>
<feature type="compositionally biased region" description="Basic and acidic residues" evidence="10">
    <location>
        <begin position="126"/>
        <end position="142"/>
    </location>
</feature>
<comment type="subcellular location">
    <subcellularLocation>
        <location evidence="1">Cell inner membrane</location>
        <topology evidence="1">Single-pass membrane protein</topology>
        <orientation evidence="1">Periplasmic side</orientation>
    </subcellularLocation>
</comment>
<keyword evidence="3" id="KW-0813">Transport</keyword>
<dbReference type="RefSeq" id="WP_093141361.1">
    <property type="nucleotide sequence ID" value="NZ_FOXF01000011.1"/>
</dbReference>
<dbReference type="NCBIfam" id="TIGR01352">
    <property type="entry name" value="tonB_Cterm"/>
    <property type="match status" value="1"/>
</dbReference>
<feature type="compositionally biased region" description="Low complexity" evidence="10">
    <location>
        <begin position="172"/>
        <end position="186"/>
    </location>
</feature>
<dbReference type="Pfam" id="PF03544">
    <property type="entry name" value="TonB_C"/>
    <property type="match status" value="1"/>
</dbReference>
<dbReference type="Proteomes" id="UP000243745">
    <property type="component" value="Unassembled WGS sequence"/>
</dbReference>
<feature type="compositionally biased region" description="Basic and acidic residues" evidence="10">
    <location>
        <begin position="70"/>
        <end position="82"/>
    </location>
</feature>
<keyword evidence="14" id="KW-1185">Reference proteome</keyword>
<evidence type="ECO:0000256" key="3">
    <source>
        <dbReference type="ARBA" id="ARBA00022448"/>
    </source>
</evidence>
<dbReference type="InterPro" id="IPR051045">
    <property type="entry name" value="TonB-dependent_transducer"/>
</dbReference>
<evidence type="ECO:0000256" key="7">
    <source>
        <dbReference type="ARBA" id="ARBA00022927"/>
    </source>
</evidence>
<evidence type="ECO:0000256" key="4">
    <source>
        <dbReference type="ARBA" id="ARBA00022475"/>
    </source>
</evidence>
<evidence type="ECO:0000256" key="9">
    <source>
        <dbReference type="ARBA" id="ARBA00023136"/>
    </source>
</evidence>
<feature type="domain" description="TonB C-terminal" evidence="12">
    <location>
        <begin position="197"/>
        <end position="286"/>
    </location>
</feature>
<comment type="similarity">
    <text evidence="2">Belongs to the TonB family.</text>
</comment>
<dbReference type="PANTHER" id="PTHR33446">
    <property type="entry name" value="PROTEIN TONB-RELATED"/>
    <property type="match status" value="1"/>
</dbReference>
<evidence type="ECO:0000256" key="1">
    <source>
        <dbReference type="ARBA" id="ARBA00004383"/>
    </source>
</evidence>
<evidence type="ECO:0000256" key="8">
    <source>
        <dbReference type="ARBA" id="ARBA00022989"/>
    </source>
</evidence>
<proteinExistence type="inferred from homology"/>
<evidence type="ECO:0000256" key="5">
    <source>
        <dbReference type="ARBA" id="ARBA00022519"/>
    </source>
</evidence>
<dbReference type="SUPFAM" id="SSF74653">
    <property type="entry name" value="TolA/TonB C-terminal domain"/>
    <property type="match status" value="1"/>
</dbReference>
<keyword evidence="6 11" id="KW-0812">Transmembrane</keyword>